<evidence type="ECO:0000256" key="1">
    <source>
        <dbReference type="ARBA" id="ARBA00022737"/>
    </source>
</evidence>
<dbReference type="AlphaFoldDB" id="B8CFZ3"/>
<dbReference type="RefSeq" id="XP_002294941.1">
    <property type="nucleotide sequence ID" value="XM_002294905.1"/>
</dbReference>
<dbReference type="Proteomes" id="UP000001449">
    <property type="component" value="Chromosome 22"/>
</dbReference>
<feature type="compositionally biased region" description="Basic and acidic residues" evidence="2">
    <location>
        <begin position="359"/>
        <end position="383"/>
    </location>
</feature>
<dbReference type="GeneID" id="7448239"/>
<protein>
    <recommendedName>
        <fullName evidence="3">LRRK2 ARM repeat domain-containing protein</fullName>
    </recommendedName>
</protein>
<feature type="compositionally biased region" description="Polar residues" evidence="2">
    <location>
        <begin position="413"/>
        <end position="423"/>
    </location>
</feature>
<dbReference type="KEGG" id="tps:THAPSDRAFT_11929"/>
<evidence type="ECO:0000259" key="3">
    <source>
        <dbReference type="Pfam" id="PF23744"/>
    </source>
</evidence>
<dbReference type="PANTHER" id="PTHR22895">
    <property type="entry name" value="ARMADILLO REPEAT-CONTAINING PROTEIN 6"/>
    <property type="match status" value="1"/>
</dbReference>
<dbReference type="InParanoid" id="B8CFZ3"/>
<feature type="region of interest" description="Disordered" evidence="2">
    <location>
        <begin position="113"/>
        <end position="254"/>
    </location>
</feature>
<feature type="compositionally biased region" description="Polar residues" evidence="2">
    <location>
        <begin position="1"/>
        <end position="10"/>
    </location>
</feature>
<gene>
    <name evidence="4" type="ORF">THAPSDRAFT_11929</name>
</gene>
<reference evidence="4 5" key="1">
    <citation type="journal article" date="2004" name="Science">
        <title>The genome of the diatom Thalassiosira pseudonana: ecology, evolution, and metabolism.</title>
        <authorList>
            <person name="Armbrust E.V."/>
            <person name="Berges J.A."/>
            <person name="Bowler C."/>
            <person name="Green B.R."/>
            <person name="Martinez D."/>
            <person name="Putnam N.H."/>
            <person name="Zhou S."/>
            <person name="Allen A.E."/>
            <person name="Apt K.E."/>
            <person name="Bechner M."/>
            <person name="Brzezinski M.A."/>
            <person name="Chaal B.K."/>
            <person name="Chiovitti A."/>
            <person name="Davis A.K."/>
            <person name="Demarest M.S."/>
            <person name="Detter J.C."/>
            <person name="Glavina T."/>
            <person name="Goodstein D."/>
            <person name="Hadi M.Z."/>
            <person name="Hellsten U."/>
            <person name="Hildebrand M."/>
            <person name="Jenkins B.D."/>
            <person name="Jurka J."/>
            <person name="Kapitonov V.V."/>
            <person name="Kroger N."/>
            <person name="Lau W.W."/>
            <person name="Lane T.W."/>
            <person name="Larimer F.W."/>
            <person name="Lippmeier J.C."/>
            <person name="Lucas S."/>
            <person name="Medina M."/>
            <person name="Montsant A."/>
            <person name="Obornik M."/>
            <person name="Parker M.S."/>
            <person name="Palenik B."/>
            <person name="Pazour G.J."/>
            <person name="Richardson P.M."/>
            <person name="Rynearson T.A."/>
            <person name="Saito M.A."/>
            <person name="Schwartz D.C."/>
            <person name="Thamatrakoln K."/>
            <person name="Valentin K."/>
            <person name="Vardi A."/>
            <person name="Wilkerson F.P."/>
            <person name="Rokhsar D.S."/>
        </authorList>
    </citation>
    <scope>NUCLEOTIDE SEQUENCE [LARGE SCALE GENOMIC DNA]</scope>
    <source>
        <strain evidence="4 5">CCMP1335</strain>
    </source>
</reference>
<dbReference type="HOGENOM" id="CLU_309412_0_0_1"/>
<dbReference type="CDD" id="cd15489">
    <property type="entry name" value="PHD_SF"/>
    <property type="match status" value="1"/>
</dbReference>
<organism evidence="4 5">
    <name type="scientific">Thalassiosira pseudonana</name>
    <name type="common">Marine diatom</name>
    <name type="synonym">Cyclotella nana</name>
    <dbReference type="NCBI Taxonomy" id="35128"/>
    <lineage>
        <taxon>Eukaryota</taxon>
        <taxon>Sar</taxon>
        <taxon>Stramenopiles</taxon>
        <taxon>Ochrophyta</taxon>
        <taxon>Bacillariophyta</taxon>
        <taxon>Coscinodiscophyceae</taxon>
        <taxon>Thalassiosirophycidae</taxon>
        <taxon>Thalassiosirales</taxon>
        <taxon>Thalassiosiraceae</taxon>
        <taxon>Thalassiosira</taxon>
    </lineage>
</organism>
<dbReference type="SUPFAM" id="SSF48371">
    <property type="entry name" value="ARM repeat"/>
    <property type="match status" value="1"/>
</dbReference>
<evidence type="ECO:0000256" key="2">
    <source>
        <dbReference type="SAM" id="MobiDB-lite"/>
    </source>
</evidence>
<feature type="compositionally biased region" description="Acidic residues" evidence="2">
    <location>
        <begin position="449"/>
        <end position="458"/>
    </location>
</feature>
<feature type="compositionally biased region" description="Polar residues" evidence="2">
    <location>
        <begin position="130"/>
        <end position="156"/>
    </location>
</feature>
<feature type="domain" description="LRRK2 ARM repeat" evidence="3">
    <location>
        <begin position="618"/>
        <end position="872"/>
    </location>
</feature>
<dbReference type="PANTHER" id="PTHR22895:SF0">
    <property type="entry name" value="ARMADILLO REPEAT-CONTAINING PROTEIN 6"/>
    <property type="match status" value="1"/>
</dbReference>
<dbReference type="InterPro" id="IPR000225">
    <property type="entry name" value="Armadillo"/>
</dbReference>
<dbReference type="InterPro" id="IPR011989">
    <property type="entry name" value="ARM-like"/>
</dbReference>
<dbReference type="InterPro" id="IPR016024">
    <property type="entry name" value="ARM-type_fold"/>
</dbReference>
<feature type="compositionally biased region" description="Acidic residues" evidence="2">
    <location>
        <begin position="61"/>
        <end position="74"/>
    </location>
</feature>
<feature type="compositionally biased region" description="Basic residues" evidence="2">
    <location>
        <begin position="180"/>
        <end position="190"/>
    </location>
</feature>
<feature type="compositionally biased region" description="Basic and acidic residues" evidence="2">
    <location>
        <begin position="236"/>
        <end position="245"/>
    </location>
</feature>
<proteinExistence type="predicted"/>
<evidence type="ECO:0000313" key="4">
    <source>
        <dbReference type="EMBL" id="EED87721.1"/>
    </source>
</evidence>
<accession>B8CFZ3</accession>
<dbReference type="Pfam" id="PF23744">
    <property type="entry name" value="ARM_LRRK2"/>
    <property type="match status" value="1"/>
</dbReference>
<feature type="region of interest" description="Disordered" evidence="2">
    <location>
        <begin position="359"/>
        <end position="463"/>
    </location>
</feature>
<reference evidence="4 5" key="2">
    <citation type="journal article" date="2008" name="Nature">
        <title>The Phaeodactylum genome reveals the evolutionary history of diatom genomes.</title>
        <authorList>
            <person name="Bowler C."/>
            <person name="Allen A.E."/>
            <person name="Badger J.H."/>
            <person name="Grimwood J."/>
            <person name="Jabbari K."/>
            <person name="Kuo A."/>
            <person name="Maheswari U."/>
            <person name="Martens C."/>
            <person name="Maumus F."/>
            <person name="Otillar R.P."/>
            <person name="Rayko E."/>
            <person name="Salamov A."/>
            <person name="Vandepoele K."/>
            <person name="Beszteri B."/>
            <person name="Gruber A."/>
            <person name="Heijde M."/>
            <person name="Katinka M."/>
            <person name="Mock T."/>
            <person name="Valentin K."/>
            <person name="Verret F."/>
            <person name="Berges J.A."/>
            <person name="Brownlee C."/>
            <person name="Cadoret J.P."/>
            <person name="Chiovitti A."/>
            <person name="Choi C.J."/>
            <person name="Coesel S."/>
            <person name="De Martino A."/>
            <person name="Detter J.C."/>
            <person name="Durkin C."/>
            <person name="Falciatore A."/>
            <person name="Fournet J."/>
            <person name="Haruta M."/>
            <person name="Huysman M.J."/>
            <person name="Jenkins B.D."/>
            <person name="Jiroutova K."/>
            <person name="Jorgensen R.E."/>
            <person name="Joubert Y."/>
            <person name="Kaplan A."/>
            <person name="Kroger N."/>
            <person name="Kroth P.G."/>
            <person name="La Roche J."/>
            <person name="Lindquist E."/>
            <person name="Lommer M."/>
            <person name="Martin-Jezequel V."/>
            <person name="Lopez P.J."/>
            <person name="Lucas S."/>
            <person name="Mangogna M."/>
            <person name="McGinnis K."/>
            <person name="Medlin L.K."/>
            <person name="Montsant A."/>
            <person name="Oudot-Le Secq M.P."/>
            <person name="Napoli C."/>
            <person name="Obornik M."/>
            <person name="Parker M.S."/>
            <person name="Petit J.L."/>
            <person name="Porcel B.M."/>
            <person name="Poulsen N."/>
            <person name="Robison M."/>
            <person name="Rychlewski L."/>
            <person name="Rynearson T.A."/>
            <person name="Schmutz J."/>
            <person name="Shapiro H."/>
            <person name="Siaut M."/>
            <person name="Stanley M."/>
            <person name="Sussman M.R."/>
            <person name="Taylor A.R."/>
            <person name="Vardi A."/>
            <person name="von Dassow P."/>
            <person name="Vyverman W."/>
            <person name="Willis A."/>
            <person name="Wyrwicz L.S."/>
            <person name="Rokhsar D.S."/>
            <person name="Weissenbach J."/>
            <person name="Armbrust E.V."/>
            <person name="Green B.R."/>
            <person name="Van de Peer Y."/>
            <person name="Grigoriev I.V."/>
        </authorList>
    </citation>
    <scope>NUCLEOTIDE SEQUENCE [LARGE SCALE GENOMIC DNA]</scope>
    <source>
        <strain evidence="4 5">CCMP1335</strain>
    </source>
</reference>
<name>B8CFZ3_THAPS</name>
<dbReference type="InterPro" id="IPR056597">
    <property type="entry name" value="ARM_LRRK2"/>
</dbReference>
<sequence length="953" mass="103160">MSSSPNGTESIDNKENAAVNANNESSPSKTVDGGNNAEESVADDSNENFTNTNIKSNDQDSSSEEDDSDLDDDASTSTDESSNNNGLSEYERLRLRNIQRNEARLAQLGLLVPTSAGGKRSGGGGSQFSNTAGTVATADGNNGTQSSALSNLFGANSSSKPKRGRKKGGTNFKSDIITRHQPRRRVKPKRFSLATSTKFTPSKKKQNCNKNNYDSDDESLPPTPIELTRKLKPQSHQKDFGEAKAHYLKQRRKSRGRPKTGEYVYLCDEVCGRCGGGWGEIVAKRCEKKSGVEDYGCLDGMETVVEGKEAVVEGEVSKPKFIDFDDEDDEGRLLRCKDCRGAFHPQCMGIHGKIEDKSGGLEQKEDATHAASRDIVQTKKEGTDATVETGDEKMEEATTTNNSAEKSDLKSGLMQSNGMSQPLNRIPKRCYQCESKRKRQPQDVANVNGEDDSDDEDEPSSKKRCTSFVLEASIGNKYVLIGVNPEPSLEAMVDGNAIFCRVVVGKDIVKASPKSMALAKRKPLKVKDTTAKKIERIITDALASISDAKLQDTSCATLRKFVGDKDSTTAVVHLGGVGMLSRAMSNHVDNSAIQVEAVGTLAEIAWVNPSFGWEAVDEGCLQLVLATMDHYGTEADVQLVSCEFFRALSYDERCCRAMFASNAVTAVVQSMRRNSNEVGVLTEGSCFLRNMIVVSPDTVETLIKSKRRDTSLDIVAVLLSALQVTMDNADLGASASGVLADVALSRKGNSIIAKHDGATVLHNLLKTSKDVNVVQATTTALYNLAWNNTPMLSDLVKAGCVSNIMTVLNHSRDPYLLESSFGLLSEFAGIDGDVVSELAKSGVTTMALDAILFHPDLLELQTEAFSLLVPVVGASENQLSVHAAKNILLTMKRFPSVEILQSDGCRILLGFPRTRAMKSLLRSGFGKDVLVLANKSFPESCQDSVDELLHDLE</sequence>
<dbReference type="SMART" id="SM00185">
    <property type="entry name" value="ARM"/>
    <property type="match status" value="3"/>
</dbReference>
<dbReference type="Gene3D" id="1.25.10.10">
    <property type="entry name" value="Leucine-rich Repeat Variant"/>
    <property type="match status" value="2"/>
</dbReference>
<dbReference type="EMBL" id="CM000653">
    <property type="protein sequence ID" value="EED87721.1"/>
    <property type="molecule type" value="Genomic_DNA"/>
</dbReference>
<feature type="region of interest" description="Disordered" evidence="2">
    <location>
        <begin position="1"/>
        <end position="91"/>
    </location>
</feature>
<dbReference type="PaxDb" id="35128-Thaps11929"/>
<evidence type="ECO:0000313" key="5">
    <source>
        <dbReference type="Proteomes" id="UP000001449"/>
    </source>
</evidence>
<feature type="compositionally biased region" description="Low complexity" evidence="2">
    <location>
        <begin position="75"/>
        <end position="85"/>
    </location>
</feature>
<keyword evidence="5" id="KW-1185">Reference proteome</keyword>
<keyword evidence="1" id="KW-0677">Repeat</keyword>